<dbReference type="STRING" id="244447.ENSCSEP00000018471"/>
<keyword evidence="9" id="KW-1185">Reference proteome</keyword>
<evidence type="ECO:0000256" key="3">
    <source>
        <dbReference type="ARBA" id="ARBA00025646"/>
    </source>
</evidence>
<reference evidence="8 9" key="1">
    <citation type="journal article" date="2014" name="Nat. Genet.">
        <title>Whole-genome sequence of a flatfish provides insights into ZW sex chromosome evolution and adaptation to a benthic lifestyle.</title>
        <authorList>
            <person name="Chen S."/>
            <person name="Zhang G."/>
            <person name="Shao C."/>
            <person name="Huang Q."/>
            <person name="Liu G."/>
            <person name="Zhang P."/>
            <person name="Song W."/>
            <person name="An N."/>
            <person name="Chalopin D."/>
            <person name="Volff J.N."/>
            <person name="Hong Y."/>
            <person name="Li Q."/>
            <person name="Sha Z."/>
            <person name="Zhou H."/>
            <person name="Xie M."/>
            <person name="Yu Q."/>
            <person name="Liu Y."/>
            <person name="Xiang H."/>
            <person name="Wang N."/>
            <person name="Wu K."/>
            <person name="Yang C."/>
            <person name="Zhou Q."/>
            <person name="Liao X."/>
            <person name="Yang L."/>
            <person name="Hu Q."/>
            <person name="Zhang J."/>
            <person name="Meng L."/>
            <person name="Jin L."/>
            <person name="Tian Y."/>
            <person name="Lian J."/>
            <person name="Yang J."/>
            <person name="Miao G."/>
            <person name="Liu S."/>
            <person name="Liang Z."/>
            <person name="Yan F."/>
            <person name="Li Y."/>
            <person name="Sun B."/>
            <person name="Zhang H."/>
            <person name="Zhang J."/>
            <person name="Zhu Y."/>
            <person name="Du M."/>
            <person name="Zhao Y."/>
            <person name="Schartl M."/>
            <person name="Tang Q."/>
            <person name="Wang J."/>
        </authorList>
    </citation>
    <scope>NUCLEOTIDE SEQUENCE</scope>
</reference>
<accession>A0A3P8VYR3</accession>
<evidence type="ECO:0000256" key="4">
    <source>
        <dbReference type="ARBA" id="ARBA00033254"/>
    </source>
</evidence>
<feature type="coiled-coil region" evidence="5">
    <location>
        <begin position="39"/>
        <end position="66"/>
    </location>
</feature>
<evidence type="ECO:0000313" key="9">
    <source>
        <dbReference type="Proteomes" id="UP000265120"/>
    </source>
</evidence>
<dbReference type="InterPro" id="IPR015158">
    <property type="entry name" value="Bud22_dom"/>
</dbReference>
<dbReference type="GO" id="GO:0005634">
    <property type="term" value="C:nucleus"/>
    <property type="evidence" value="ECO:0007669"/>
    <property type="project" value="TreeGrafter"/>
</dbReference>
<dbReference type="AlphaFoldDB" id="A0A3P8VYR3"/>
<dbReference type="Ensembl" id="ENSCSET00000018702.1">
    <property type="protein sequence ID" value="ENSCSEP00000018471.1"/>
    <property type="gene ID" value="ENSCSEG00000011789.1"/>
</dbReference>
<feature type="region of interest" description="Disordered" evidence="6">
    <location>
        <begin position="219"/>
        <end position="397"/>
    </location>
</feature>
<dbReference type="OMA" id="GFQQNEP"/>
<keyword evidence="2 5" id="KW-0175">Coiled coil</keyword>
<reference evidence="8" key="3">
    <citation type="submission" date="2025-09" db="UniProtKB">
        <authorList>
            <consortium name="Ensembl"/>
        </authorList>
    </citation>
    <scope>IDENTIFICATION</scope>
</reference>
<protein>
    <recommendedName>
        <fullName evidence="1">Serum response factor-binding protein 1</fullName>
    </recommendedName>
    <alternativeName>
        <fullName evidence="4">SRF-dependent transcription regulation-associated protein</fullName>
    </alternativeName>
</protein>
<dbReference type="GO" id="GO:0030686">
    <property type="term" value="C:90S preribosome"/>
    <property type="evidence" value="ECO:0007669"/>
    <property type="project" value="TreeGrafter"/>
</dbReference>
<organism evidence="8 9">
    <name type="scientific">Cynoglossus semilaevis</name>
    <name type="common">Tongue sole</name>
    <dbReference type="NCBI Taxonomy" id="244447"/>
    <lineage>
        <taxon>Eukaryota</taxon>
        <taxon>Metazoa</taxon>
        <taxon>Chordata</taxon>
        <taxon>Craniata</taxon>
        <taxon>Vertebrata</taxon>
        <taxon>Euteleostomi</taxon>
        <taxon>Actinopterygii</taxon>
        <taxon>Neopterygii</taxon>
        <taxon>Teleostei</taxon>
        <taxon>Neoteleostei</taxon>
        <taxon>Acanthomorphata</taxon>
        <taxon>Carangaria</taxon>
        <taxon>Pleuronectiformes</taxon>
        <taxon>Pleuronectoidei</taxon>
        <taxon>Cynoglossidae</taxon>
        <taxon>Cynoglossinae</taxon>
        <taxon>Cynoglossus</taxon>
    </lineage>
</organism>
<evidence type="ECO:0000256" key="2">
    <source>
        <dbReference type="ARBA" id="ARBA00023054"/>
    </source>
</evidence>
<dbReference type="InterPro" id="IPR037393">
    <property type="entry name" value="Bud22/SRFB1"/>
</dbReference>
<sequence>MTGGLNLNNEVVKMRKDVKRVRALIIRKLTRQIGALKKKKGKEAEVEKNQRRAARLLEEIHAMKALSPDLVTKTALQKNLKFEEVCKNPKSNISDRAIARIATYPQFHKKIEDIKAAIKAFKEERMKGGKQGGKEKVQNKSDIAKKSLEKHVTDTETPAESADTADVEQVKIENKNVKQPSTNRKNVEKTVKNASTFSESKIQIGSEKQPVAVLIKVSVEEEEESGLESSDEEDKEYFDDSTEERFHKQSSQSEESDDDFFFGKVNKFKKKKKKDAETTDKQETGLKVESVEKEKIELESRPRSKSLQSVFCSSLSGPKQSAGGGAGRGSGGDTFRGQRKPYGRGQGRGRGTRPNAFSQQAPKQALHPSWEASKRRKEQQGQILAFQGKKIKFDDDD</sequence>
<evidence type="ECO:0000256" key="6">
    <source>
        <dbReference type="SAM" id="MobiDB-lite"/>
    </source>
</evidence>
<feature type="compositionally biased region" description="Basic and acidic residues" evidence="6">
    <location>
        <begin position="274"/>
        <end position="302"/>
    </location>
</feature>
<reference evidence="8" key="2">
    <citation type="submission" date="2025-08" db="UniProtKB">
        <authorList>
            <consortium name="Ensembl"/>
        </authorList>
    </citation>
    <scope>IDENTIFICATION</scope>
</reference>
<feature type="compositionally biased region" description="Acidic residues" evidence="6">
    <location>
        <begin position="220"/>
        <end position="242"/>
    </location>
</feature>
<name>A0A3P8VYR3_CYNSE</name>
<dbReference type="InParanoid" id="A0A3P8VYR3"/>
<feature type="compositionally biased region" description="Polar residues" evidence="6">
    <location>
        <begin position="305"/>
        <end position="319"/>
    </location>
</feature>
<proteinExistence type="predicted"/>
<evidence type="ECO:0000256" key="5">
    <source>
        <dbReference type="SAM" id="Coils"/>
    </source>
</evidence>
<dbReference type="Pfam" id="PF09073">
    <property type="entry name" value="BUD22"/>
    <property type="match status" value="1"/>
</dbReference>
<feature type="region of interest" description="Disordered" evidence="6">
    <location>
        <begin position="125"/>
        <end position="203"/>
    </location>
</feature>
<dbReference type="Proteomes" id="UP000265120">
    <property type="component" value="Chromosome 18"/>
</dbReference>
<dbReference type="PANTHER" id="PTHR23325">
    <property type="entry name" value="SERUM RESPONSE FACTOR-BINDING"/>
    <property type="match status" value="1"/>
</dbReference>
<feature type="compositionally biased region" description="Gly residues" evidence="6">
    <location>
        <begin position="322"/>
        <end position="334"/>
    </location>
</feature>
<feature type="compositionally biased region" description="Basic and acidic residues" evidence="6">
    <location>
        <begin position="125"/>
        <end position="154"/>
    </location>
</feature>
<evidence type="ECO:0000259" key="7">
    <source>
        <dbReference type="Pfam" id="PF09073"/>
    </source>
</evidence>
<dbReference type="GeneTree" id="ENSGT00390000006478"/>
<feature type="domain" description="Bud22" evidence="7">
    <location>
        <begin position="328"/>
        <end position="394"/>
    </location>
</feature>
<dbReference type="PANTHER" id="PTHR23325:SF1">
    <property type="entry name" value="SERUM RESPONSE FACTOR-BINDING PROTEIN 1"/>
    <property type="match status" value="1"/>
</dbReference>
<dbReference type="GO" id="GO:0030490">
    <property type="term" value="P:maturation of SSU-rRNA"/>
    <property type="evidence" value="ECO:0007669"/>
    <property type="project" value="TreeGrafter"/>
</dbReference>
<comment type="function">
    <text evidence="3">May be involved in regulating transcriptional activation of cardiac genes during the aging process. May play a role in biosynthesis and/or processing of SLC2A4 in adipose cells.</text>
</comment>
<evidence type="ECO:0000313" key="8">
    <source>
        <dbReference type="Ensembl" id="ENSCSEP00000018471.1"/>
    </source>
</evidence>
<feature type="compositionally biased region" description="Polar residues" evidence="6">
    <location>
        <begin position="192"/>
        <end position="203"/>
    </location>
</feature>
<evidence type="ECO:0000256" key="1">
    <source>
        <dbReference type="ARBA" id="ARBA00013459"/>
    </source>
</evidence>